<accession>A0AAP0P086</accession>
<dbReference type="EMBL" id="JBBNAE010000005">
    <property type="protein sequence ID" value="KAK9122726.1"/>
    <property type="molecule type" value="Genomic_DNA"/>
</dbReference>
<organism evidence="2 3">
    <name type="scientific">Stephania japonica</name>
    <dbReference type="NCBI Taxonomy" id="461633"/>
    <lineage>
        <taxon>Eukaryota</taxon>
        <taxon>Viridiplantae</taxon>
        <taxon>Streptophyta</taxon>
        <taxon>Embryophyta</taxon>
        <taxon>Tracheophyta</taxon>
        <taxon>Spermatophyta</taxon>
        <taxon>Magnoliopsida</taxon>
        <taxon>Ranunculales</taxon>
        <taxon>Menispermaceae</taxon>
        <taxon>Menispermoideae</taxon>
        <taxon>Cissampelideae</taxon>
        <taxon>Stephania</taxon>
    </lineage>
</organism>
<dbReference type="PANTHER" id="PTHR31170">
    <property type="entry name" value="BNAC04G53230D PROTEIN"/>
    <property type="match status" value="1"/>
</dbReference>
<evidence type="ECO:0000313" key="2">
    <source>
        <dbReference type="EMBL" id="KAK9122726.1"/>
    </source>
</evidence>
<keyword evidence="1" id="KW-1133">Transmembrane helix</keyword>
<protein>
    <submittedName>
        <fullName evidence="2">Uncharacterized protein</fullName>
    </submittedName>
</protein>
<evidence type="ECO:0000313" key="3">
    <source>
        <dbReference type="Proteomes" id="UP001417504"/>
    </source>
</evidence>
<dbReference type="AlphaFoldDB" id="A0AAP0P086"/>
<comment type="caution">
    <text evidence="2">The sequence shown here is derived from an EMBL/GenBank/DDBJ whole genome shotgun (WGS) entry which is preliminary data.</text>
</comment>
<dbReference type="Pfam" id="PF03140">
    <property type="entry name" value="DUF247"/>
    <property type="match status" value="1"/>
</dbReference>
<sequence length="456" mass="52656">MENGRDQETLHSINNNISQVQLNSFRQNITKNPRGLCNWAGKISCSIYKVPQSLVCINHNAYYPQIVSIGPYHKGKPNLDIIQEHKWKFLGSLLSRTRNHGLELEDYFRVVKSLETRIRESYSEHIELGTDELVEIMVLDGCFVVELFRIIGGLIAGESSDPIFVVPWVFPCLARDLIRLENQIPFFVLEALFDLSNPPRKEQEQSPSLALLALRFFNYMVQRNDEVIEQHHSLKAKHLLDLLSHSFIAPRQPQMESIISSNVKDHSLAQSIPCLSKLRRSGIKFNARNSVESFLDIRFNRGVLEIPTITMDDFMCSFLLNCVAYEQCHKHCSKHMTTYATFMDFLIDTPRDVGFLCDSNIIENYFGTDEELASFFNKMGKEVAFDIELCYIGLPRLFGDVNDYYRSSRRVAWASFKYTYFNTTWSFISALAAAFLLVLTVLQTYFTMYAYFRPPN</sequence>
<keyword evidence="3" id="KW-1185">Reference proteome</keyword>
<dbReference type="InterPro" id="IPR004158">
    <property type="entry name" value="DUF247_pln"/>
</dbReference>
<keyword evidence="1" id="KW-0812">Transmembrane</keyword>
<reference evidence="2 3" key="1">
    <citation type="submission" date="2024-01" db="EMBL/GenBank/DDBJ databases">
        <title>Genome assemblies of Stephania.</title>
        <authorList>
            <person name="Yang L."/>
        </authorList>
    </citation>
    <scope>NUCLEOTIDE SEQUENCE [LARGE SCALE GENOMIC DNA]</scope>
    <source>
        <strain evidence="2">QJT</strain>
        <tissue evidence="2">Leaf</tissue>
    </source>
</reference>
<dbReference type="Proteomes" id="UP001417504">
    <property type="component" value="Unassembled WGS sequence"/>
</dbReference>
<gene>
    <name evidence="2" type="ORF">Sjap_012328</name>
</gene>
<evidence type="ECO:0000256" key="1">
    <source>
        <dbReference type="SAM" id="Phobius"/>
    </source>
</evidence>
<keyword evidence="1" id="KW-0472">Membrane</keyword>
<proteinExistence type="predicted"/>
<feature type="transmembrane region" description="Helical" evidence="1">
    <location>
        <begin position="425"/>
        <end position="452"/>
    </location>
</feature>
<dbReference type="PANTHER" id="PTHR31170:SF21">
    <property type="match status" value="1"/>
</dbReference>
<name>A0AAP0P086_9MAGN</name>